<dbReference type="PANTHER" id="PTHR23131">
    <property type="entry name" value="ENDORIBONUCLEASE LACTB2"/>
    <property type="match status" value="1"/>
</dbReference>
<reference evidence="2 3" key="1">
    <citation type="submission" date="2019-08" db="EMBL/GenBank/DDBJ databases">
        <title>Aureimonas fodiniaquatilis sp. nov., isolated from a coal mine wastewater.</title>
        <authorList>
            <person name="Kim W."/>
        </authorList>
    </citation>
    <scope>NUCLEOTIDE SEQUENCE [LARGE SCALE GENOMIC DNA]</scope>
    <source>
        <strain evidence="2 3">CAU 1482</strain>
    </source>
</reference>
<dbReference type="InterPro" id="IPR041516">
    <property type="entry name" value="LACTB2_WH"/>
</dbReference>
<keyword evidence="3" id="KW-1185">Reference proteome</keyword>
<organism evidence="2 3">
    <name type="scientific">Aureimonas fodinaquatilis</name>
    <dbReference type="NCBI Taxonomy" id="2565783"/>
    <lineage>
        <taxon>Bacteria</taxon>
        <taxon>Pseudomonadati</taxon>
        <taxon>Pseudomonadota</taxon>
        <taxon>Alphaproteobacteria</taxon>
        <taxon>Hyphomicrobiales</taxon>
        <taxon>Aurantimonadaceae</taxon>
        <taxon>Aureimonas</taxon>
    </lineage>
</organism>
<evidence type="ECO:0000313" key="2">
    <source>
        <dbReference type="EMBL" id="KAA0972506.1"/>
    </source>
</evidence>
<dbReference type="InterPro" id="IPR036866">
    <property type="entry name" value="RibonucZ/Hydroxyglut_hydro"/>
</dbReference>
<dbReference type="Gene3D" id="3.60.15.10">
    <property type="entry name" value="Ribonuclease Z/Hydroxyacylglutathione hydrolase-like"/>
    <property type="match status" value="1"/>
</dbReference>
<dbReference type="PANTHER" id="PTHR23131:SF0">
    <property type="entry name" value="ENDORIBONUCLEASE LACTB2"/>
    <property type="match status" value="1"/>
</dbReference>
<dbReference type="SUPFAM" id="SSF56281">
    <property type="entry name" value="Metallo-hydrolase/oxidoreductase"/>
    <property type="match status" value="1"/>
</dbReference>
<comment type="caution">
    <text evidence="2">The sequence shown here is derived from an EMBL/GenBank/DDBJ whole genome shotgun (WGS) entry which is preliminary data.</text>
</comment>
<dbReference type="SMART" id="SM00849">
    <property type="entry name" value="Lactamase_B"/>
    <property type="match status" value="1"/>
</dbReference>
<protein>
    <submittedName>
        <fullName evidence="2">MBL fold metallo-hydrolase</fullName>
    </submittedName>
</protein>
<dbReference type="RefSeq" id="WP_149298279.1">
    <property type="nucleotide sequence ID" value="NZ_VTWH01000001.1"/>
</dbReference>
<dbReference type="InterPro" id="IPR036388">
    <property type="entry name" value="WH-like_DNA-bd_sf"/>
</dbReference>
<feature type="domain" description="Metallo-beta-lactamase" evidence="1">
    <location>
        <begin position="40"/>
        <end position="216"/>
    </location>
</feature>
<dbReference type="Pfam" id="PF00753">
    <property type="entry name" value="Lactamase_B"/>
    <property type="match status" value="1"/>
</dbReference>
<sequence length="303" mass="32694">MKDTLALQTQFDPQTGKAVEVAPMVWRITAANASPMTFHGTNSYLIGRDSLVVVDPGPDDPKHMEALMAAIGSRPVEAILITHTHLDHTVLTAQLAAETGAPVMAQGPHKAARPLFDGEVNLLDAAADHALVIDRRLDDGEVLKFRAGTFQAVATPGHCANHMVFALPDQTILLSGDHVMAWSTSIVAPPDGSMADYMASLDKLMKRREATYFPGHGGPVENPQAFLRGLRSHRRMRETAILERLNGGDSLIADIVAAIYRTTDKRLHGAAGLSVLAQLEYLHQQGRVQADGPPSLTTRWALA</sequence>
<name>A0A5B0E1H9_9HYPH</name>
<dbReference type="CDD" id="cd16278">
    <property type="entry name" value="metallo-hydrolase-like_MBL-fold"/>
    <property type="match status" value="1"/>
</dbReference>
<evidence type="ECO:0000313" key="3">
    <source>
        <dbReference type="Proteomes" id="UP000324738"/>
    </source>
</evidence>
<dbReference type="Proteomes" id="UP000324738">
    <property type="component" value="Unassembled WGS sequence"/>
</dbReference>
<gene>
    <name evidence="2" type="ORF">FPY71_05305</name>
</gene>
<keyword evidence="2" id="KW-0378">Hydrolase</keyword>
<dbReference type="GO" id="GO:0016787">
    <property type="term" value="F:hydrolase activity"/>
    <property type="evidence" value="ECO:0007669"/>
    <property type="project" value="UniProtKB-KW"/>
</dbReference>
<accession>A0A5B0E1H9</accession>
<dbReference type="Pfam" id="PF17778">
    <property type="entry name" value="WHD_BLACT"/>
    <property type="match status" value="1"/>
</dbReference>
<dbReference type="AlphaFoldDB" id="A0A5B0E1H9"/>
<dbReference type="InterPro" id="IPR001279">
    <property type="entry name" value="Metallo-B-lactamas"/>
</dbReference>
<evidence type="ECO:0000259" key="1">
    <source>
        <dbReference type="SMART" id="SM00849"/>
    </source>
</evidence>
<dbReference type="EMBL" id="VTWH01000001">
    <property type="protein sequence ID" value="KAA0972506.1"/>
    <property type="molecule type" value="Genomic_DNA"/>
</dbReference>
<proteinExistence type="predicted"/>
<dbReference type="Gene3D" id="1.10.10.10">
    <property type="entry name" value="Winged helix-like DNA-binding domain superfamily/Winged helix DNA-binding domain"/>
    <property type="match status" value="1"/>
</dbReference>
<dbReference type="InterPro" id="IPR050662">
    <property type="entry name" value="Sec-metab_biosynth-thioest"/>
</dbReference>
<dbReference type="OrthoDB" id="9788263at2"/>